<proteinExistence type="inferred from homology"/>
<dbReference type="AlphaFoldDB" id="A0A8B4RWY1"/>
<comment type="caution">
    <text evidence="7">The sequence shown here is derived from an EMBL/GenBank/DDBJ whole genome shotgun (WGS) entry which is preliminary data.</text>
</comment>
<keyword evidence="7" id="KW-0966">Cell projection</keyword>
<comment type="subcellular location">
    <subcellularLocation>
        <location evidence="3">Secreted</location>
    </subcellularLocation>
    <subcellularLocation>
        <location evidence="3">Bacterial flagellum</location>
    </subcellularLocation>
</comment>
<evidence type="ECO:0000313" key="7">
    <source>
        <dbReference type="EMBL" id="SUY73178.1"/>
    </source>
</evidence>
<evidence type="ECO:0000256" key="3">
    <source>
        <dbReference type="RuleBase" id="RU362073"/>
    </source>
</evidence>
<protein>
    <recommendedName>
        <fullName evidence="3">Flagellin</fullName>
    </recommendedName>
</protein>
<dbReference type="RefSeq" id="WP_003077957.1">
    <property type="nucleotide sequence ID" value="NZ_BBJZ01000019.1"/>
</dbReference>
<dbReference type="SUPFAM" id="SSF64518">
    <property type="entry name" value="Phase 1 flagellin"/>
    <property type="match status" value="1"/>
</dbReference>
<evidence type="ECO:0000256" key="4">
    <source>
        <dbReference type="SAM" id="Coils"/>
    </source>
</evidence>
<dbReference type="Gene3D" id="2.30.220.10">
    <property type="entry name" value="f41 fragment of flagellin, C-terminal domain"/>
    <property type="match status" value="1"/>
</dbReference>
<feature type="domain" description="Flagellin N-terminal" evidence="5">
    <location>
        <begin position="5"/>
        <end position="143"/>
    </location>
</feature>
<dbReference type="Gene3D" id="1.20.1330.10">
    <property type="entry name" value="f41 fragment of flagellin, N-terminal domain"/>
    <property type="match status" value="1"/>
</dbReference>
<evidence type="ECO:0000313" key="8">
    <source>
        <dbReference type="Proteomes" id="UP000255070"/>
    </source>
</evidence>
<keyword evidence="8" id="KW-1185">Reference proteome</keyword>
<dbReference type="InterPro" id="IPR046358">
    <property type="entry name" value="Flagellin_C"/>
</dbReference>
<evidence type="ECO:0000256" key="2">
    <source>
        <dbReference type="ARBA" id="ARBA00023143"/>
    </source>
</evidence>
<feature type="domain" description="Flagellin C-terminal" evidence="6">
    <location>
        <begin position="447"/>
        <end position="530"/>
    </location>
</feature>
<dbReference type="InterPro" id="IPR001492">
    <property type="entry name" value="Flagellin"/>
</dbReference>
<organism evidence="7 8">
    <name type="scientific">Comamonas testosteroni</name>
    <name type="common">Pseudomonas testosteroni</name>
    <dbReference type="NCBI Taxonomy" id="285"/>
    <lineage>
        <taxon>Bacteria</taxon>
        <taxon>Pseudomonadati</taxon>
        <taxon>Pseudomonadota</taxon>
        <taxon>Betaproteobacteria</taxon>
        <taxon>Burkholderiales</taxon>
        <taxon>Comamonadaceae</taxon>
        <taxon>Comamonas</taxon>
    </lineage>
</organism>
<dbReference type="PANTHER" id="PTHR42792:SF2">
    <property type="entry name" value="FLAGELLIN"/>
    <property type="match status" value="1"/>
</dbReference>
<dbReference type="PRINTS" id="PR00207">
    <property type="entry name" value="FLAGELLIN"/>
</dbReference>
<accession>A0A8B4RWY1</accession>
<dbReference type="Gene3D" id="6.10.10.10">
    <property type="entry name" value="Flagellar export chaperone, C-terminal domain"/>
    <property type="match status" value="1"/>
</dbReference>
<dbReference type="GO" id="GO:0005198">
    <property type="term" value="F:structural molecule activity"/>
    <property type="evidence" value="ECO:0007669"/>
    <property type="project" value="UniProtKB-UniRule"/>
</dbReference>
<evidence type="ECO:0000259" key="5">
    <source>
        <dbReference type="Pfam" id="PF00669"/>
    </source>
</evidence>
<dbReference type="Gene3D" id="2.170.280.10">
    <property type="entry name" value="f41 fragment of flagellin, middle domain"/>
    <property type="match status" value="1"/>
</dbReference>
<dbReference type="Pfam" id="PF00669">
    <property type="entry name" value="Flagellin_N"/>
    <property type="match status" value="1"/>
</dbReference>
<dbReference type="GeneID" id="63996123"/>
<dbReference type="Gene3D" id="6.10.280.190">
    <property type="match status" value="1"/>
</dbReference>
<sequence length="532" mass="53577">MAAIINTNIQSLNAQRNLSSSQSQLATSMQRLSSGLRINSAKDDAAGLAISERMTTQVRGLTVAMRNANDGISLAQTAEGALGSLGSNLQRIRELAVQARNATNSAEDRAALDVEVQQLKAEVTRVAQQTSFNGTNLLDGSFTNMAFQVGANQGQTIDISSIVNANVDALGTWDSVAVPSKLTGSSISGSTTAVTVPSKTSWSLSEPATDGSYGAFTLTINGGTAVNVPAVAAVGAPPASAAEIATAKDTLATSIQTALNTAAPNGLGANAVSVSVVNGKIEIVNNTTTSAVVAPSAGSALGNATLSVNAAKNVTSGGMPAASVQINGVTLSLPAQESASNRINDLVSQINSASTTPKVQASIVNGALSLTSSAGDVAIGLPNPQTTPATDAAAIAAATGLSVGTTNESSPQHIGGTRGFAGAESGKNGFSDLNVLDAEYADNAILAMDAALKAVNGARATLGAVQSRFETTVENLSVNSENLSASRSRIMDADFAAETANLSRTQILQQAGTAMVAQANQLPQQVLKLLQG</sequence>
<comment type="similarity">
    <text evidence="1 3">Belongs to the bacterial flagellin family.</text>
</comment>
<keyword evidence="4" id="KW-0175">Coiled coil</keyword>
<comment type="function">
    <text evidence="3">Flagellin is the subunit protein which polymerizes to form the filaments of bacterial flagella.</text>
</comment>
<dbReference type="PANTHER" id="PTHR42792">
    <property type="entry name" value="FLAGELLIN"/>
    <property type="match status" value="1"/>
</dbReference>
<gene>
    <name evidence="7" type="primary">fliC_2</name>
    <name evidence="7" type="ORF">NCTC10698_00038</name>
</gene>
<dbReference type="InterPro" id="IPR042187">
    <property type="entry name" value="Flagellin_C_sub2"/>
</dbReference>
<dbReference type="Pfam" id="PF00700">
    <property type="entry name" value="Flagellin_C"/>
    <property type="match status" value="1"/>
</dbReference>
<name>A0A8B4RWY1_COMTE</name>
<feature type="coiled-coil region" evidence="4">
    <location>
        <begin position="89"/>
        <end position="129"/>
    </location>
</feature>
<dbReference type="GO" id="GO:0009288">
    <property type="term" value="C:bacterial-type flagellum"/>
    <property type="evidence" value="ECO:0007669"/>
    <property type="project" value="UniProtKB-SubCell"/>
</dbReference>
<keyword evidence="3" id="KW-0964">Secreted</keyword>
<dbReference type="EMBL" id="UFXL01000001">
    <property type="protein sequence ID" value="SUY73178.1"/>
    <property type="molecule type" value="Genomic_DNA"/>
</dbReference>
<keyword evidence="2 3" id="KW-0975">Bacterial flagellum</keyword>
<keyword evidence="7" id="KW-0969">Cilium</keyword>
<evidence type="ECO:0000256" key="1">
    <source>
        <dbReference type="ARBA" id="ARBA00005709"/>
    </source>
</evidence>
<evidence type="ECO:0000259" key="6">
    <source>
        <dbReference type="Pfam" id="PF00700"/>
    </source>
</evidence>
<dbReference type="Proteomes" id="UP000255070">
    <property type="component" value="Unassembled WGS sequence"/>
</dbReference>
<reference evidence="7 8" key="1">
    <citation type="submission" date="2018-06" db="EMBL/GenBank/DDBJ databases">
        <authorList>
            <consortium name="Pathogen Informatics"/>
            <person name="Doyle S."/>
        </authorList>
    </citation>
    <scope>NUCLEOTIDE SEQUENCE [LARGE SCALE GENOMIC DNA]</scope>
    <source>
        <strain evidence="7 8">NCTC10698</strain>
    </source>
</reference>
<dbReference type="InterPro" id="IPR001029">
    <property type="entry name" value="Flagellin_N"/>
</dbReference>
<dbReference type="GO" id="GO:0005576">
    <property type="term" value="C:extracellular region"/>
    <property type="evidence" value="ECO:0007669"/>
    <property type="project" value="UniProtKB-SubCell"/>
</dbReference>
<keyword evidence="7" id="KW-0282">Flagellum</keyword>